<dbReference type="NCBIfam" id="TIGR00996">
    <property type="entry name" value="Mtu_fam_mce"/>
    <property type="match status" value="1"/>
</dbReference>
<name>A0A238WP08_9PSEU</name>
<dbReference type="RefSeq" id="WP_089300882.1">
    <property type="nucleotide sequence ID" value="NZ_FZNW01000007.1"/>
</dbReference>
<proteinExistence type="predicted"/>
<evidence type="ECO:0000259" key="1">
    <source>
        <dbReference type="Pfam" id="PF02470"/>
    </source>
</evidence>
<dbReference type="GO" id="GO:0005576">
    <property type="term" value="C:extracellular region"/>
    <property type="evidence" value="ECO:0007669"/>
    <property type="project" value="TreeGrafter"/>
</dbReference>
<dbReference type="AlphaFoldDB" id="A0A238WP08"/>
<dbReference type="InterPro" id="IPR024516">
    <property type="entry name" value="Mce_C"/>
</dbReference>
<feature type="domain" description="Mammalian cell entry C-terminal" evidence="2">
    <location>
        <begin position="120"/>
        <end position="300"/>
    </location>
</feature>
<dbReference type="InterPro" id="IPR052336">
    <property type="entry name" value="MlaD_Phospholipid_Transporter"/>
</dbReference>
<dbReference type="EMBL" id="FZNW01000007">
    <property type="protein sequence ID" value="SNR48265.1"/>
    <property type="molecule type" value="Genomic_DNA"/>
</dbReference>
<protein>
    <submittedName>
        <fullName evidence="3">Phospholipid/cholesterol/gamma-HCH transport system substrate-binding protein</fullName>
    </submittedName>
</protein>
<sequence length="352" mass="37635">MSTVLRVLILLGVLFALPGCGISLQNSPLGTGVDGPSYEVTAEFADVAGMSRGGRVRIGPATVGRVIAMRAEEFTARVTLRIRSDVELPEETEAGIEMSTALGDPYIALDVPDEHDGALLGDGDTIPLEQTRHGPEVEDSMALLANMLNNSGIEQARTIITETNTMLEGREGTVRDLLDRTEEVLASLDERSDEINRTLEAVNTLGATVEDNTDLLDEALTEIRPAVDVLVAEQDNFDTLLGEVDTLAGDVQDAIDATEEHLVSELRKLEPVLAEFTKIDRDVETLLTKFLEFEPLFNAAAPGDYLNLDAAFHVPDSVGGVLEGIPDVVPLGGGGATGGMETTLDRLLEEGE</sequence>
<dbReference type="InterPro" id="IPR003399">
    <property type="entry name" value="Mce/MlaD"/>
</dbReference>
<keyword evidence="4" id="KW-1185">Reference proteome</keyword>
<dbReference type="PANTHER" id="PTHR33371:SF15">
    <property type="entry name" value="LIPOPROTEIN LPRN"/>
    <property type="match status" value="1"/>
</dbReference>
<evidence type="ECO:0000313" key="3">
    <source>
        <dbReference type="EMBL" id="SNR48265.1"/>
    </source>
</evidence>
<dbReference type="PANTHER" id="PTHR33371">
    <property type="entry name" value="INTERMEMBRANE PHOSPHOLIPID TRANSPORT SYSTEM BINDING PROTEIN MLAD-RELATED"/>
    <property type="match status" value="1"/>
</dbReference>
<dbReference type="InterPro" id="IPR005693">
    <property type="entry name" value="Mce"/>
</dbReference>
<dbReference type="Pfam" id="PF11887">
    <property type="entry name" value="Mce4_CUP1"/>
    <property type="match status" value="1"/>
</dbReference>
<dbReference type="Proteomes" id="UP000198348">
    <property type="component" value="Unassembled WGS sequence"/>
</dbReference>
<accession>A0A238WP08</accession>
<feature type="domain" description="Mce/MlaD" evidence="1">
    <location>
        <begin position="37"/>
        <end position="110"/>
    </location>
</feature>
<evidence type="ECO:0000259" key="2">
    <source>
        <dbReference type="Pfam" id="PF11887"/>
    </source>
</evidence>
<organism evidence="3 4">
    <name type="scientific">Haloechinothrix alba</name>
    <dbReference type="NCBI Taxonomy" id="664784"/>
    <lineage>
        <taxon>Bacteria</taxon>
        <taxon>Bacillati</taxon>
        <taxon>Actinomycetota</taxon>
        <taxon>Actinomycetes</taxon>
        <taxon>Pseudonocardiales</taxon>
        <taxon>Pseudonocardiaceae</taxon>
        <taxon>Haloechinothrix</taxon>
    </lineage>
</organism>
<dbReference type="Pfam" id="PF02470">
    <property type="entry name" value="MlaD"/>
    <property type="match status" value="1"/>
</dbReference>
<evidence type="ECO:0000313" key="4">
    <source>
        <dbReference type="Proteomes" id="UP000198348"/>
    </source>
</evidence>
<gene>
    <name evidence="3" type="ORF">SAMN06265360_10740</name>
</gene>
<reference evidence="3 4" key="1">
    <citation type="submission" date="2017-06" db="EMBL/GenBank/DDBJ databases">
        <authorList>
            <person name="Kim H.J."/>
            <person name="Triplett B.A."/>
        </authorList>
    </citation>
    <scope>NUCLEOTIDE SEQUENCE [LARGE SCALE GENOMIC DNA]</scope>
    <source>
        <strain evidence="3 4">DSM 45207</strain>
    </source>
</reference>